<proteinExistence type="predicted"/>
<sequence length="189" mass="21893">MKRSDIIPLRDSVYEIEKGVRDRKLGEGDLIKLFLPSSLEEDKLMTLFASYDSSYKDDHGTRQYLFSIVLKVVQSIKEGQKVLIIEEKGDEIEEEEREARDKLLIEGPRGKSMWVVKIVDIFKGHYRAAESTYGGQQSCNHIIDADRGRLEKHRTNRENYTSDQQRPRGQSPVPLAFFKTQTFDLLLKL</sequence>
<dbReference type="Proteomes" id="UP000566819">
    <property type="component" value="Unassembled WGS sequence"/>
</dbReference>
<comment type="caution">
    <text evidence="1">The sequence shown here is derived from an EMBL/GenBank/DDBJ whole genome shotgun (WGS) entry which is preliminary data.</text>
</comment>
<evidence type="ECO:0000313" key="2">
    <source>
        <dbReference type="Proteomes" id="UP000566819"/>
    </source>
</evidence>
<dbReference type="OrthoDB" id="3510799at2759"/>
<name>A0A8H4VX35_9HELO</name>
<protein>
    <submittedName>
        <fullName evidence="1">Uncharacterized protein</fullName>
    </submittedName>
</protein>
<accession>A0A8H4VX35</accession>
<dbReference type="AlphaFoldDB" id="A0A8H4VX35"/>
<dbReference type="EMBL" id="JAAMPI010001275">
    <property type="protein sequence ID" value="KAF4625873.1"/>
    <property type="molecule type" value="Genomic_DNA"/>
</dbReference>
<keyword evidence="2" id="KW-1185">Reference proteome</keyword>
<evidence type="ECO:0000313" key="1">
    <source>
        <dbReference type="EMBL" id="KAF4625873.1"/>
    </source>
</evidence>
<organism evidence="1 2">
    <name type="scientific">Cudoniella acicularis</name>
    <dbReference type="NCBI Taxonomy" id="354080"/>
    <lineage>
        <taxon>Eukaryota</taxon>
        <taxon>Fungi</taxon>
        <taxon>Dikarya</taxon>
        <taxon>Ascomycota</taxon>
        <taxon>Pezizomycotina</taxon>
        <taxon>Leotiomycetes</taxon>
        <taxon>Helotiales</taxon>
        <taxon>Tricladiaceae</taxon>
        <taxon>Cudoniella</taxon>
    </lineage>
</organism>
<gene>
    <name evidence="1" type="ORF">G7Y89_g12289</name>
</gene>
<reference evidence="1 2" key="1">
    <citation type="submission" date="2020-03" db="EMBL/GenBank/DDBJ databases">
        <title>Draft Genome Sequence of Cudoniella acicularis.</title>
        <authorList>
            <person name="Buettner E."/>
            <person name="Kellner H."/>
        </authorList>
    </citation>
    <scope>NUCLEOTIDE SEQUENCE [LARGE SCALE GENOMIC DNA]</scope>
    <source>
        <strain evidence="1 2">DSM 108380</strain>
    </source>
</reference>